<organism evidence="4 5">
    <name type="scientific">Aureimonas pseudogalii</name>
    <dbReference type="NCBI Taxonomy" id="1744844"/>
    <lineage>
        <taxon>Bacteria</taxon>
        <taxon>Pseudomonadati</taxon>
        <taxon>Pseudomonadota</taxon>
        <taxon>Alphaproteobacteria</taxon>
        <taxon>Hyphomicrobiales</taxon>
        <taxon>Aurantimonadaceae</taxon>
        <taxon>Aureimonas</taxon>
    </lineage>
</organism>
<evidence type="ECO:0000313" key="5">
    <source>
        <dbReference type="Proteomes" id="UP000542776"/>
    </source>
</evidence>
<accession>A0A7W6H2F0</accession>
<evidence type="ECO:0000313" key="4">
    <source>
        <dbReference type="EMBL" id="MBB3996575.1"/>
    </source>
</evidence>
<evidence type="ECO:0000256" key="1">
    <source>
        <dbReference type="ARBA" id="ARBA00004328"/>
    </source>
</evidence>
<sequence length="422" mass="45222">MSTTNHQGAPEIKAGGAQGAGTGGGEMFGEFMRAFDAFREANDDRLSQIEKRMGADVLTEEKADRISRAMDEQERRIERLTLKSLRPPVGGPNEGAAAAPSEHRSAFEAYVRGGDETRLRRLEEKAMSGLVGADGGFLVPSETETEIGRRLAAVSPIRAIAGLRTVSSAVLKKPFAVNGAQAGWVGETDARPQTNAPQLAELTFPTMELYAMPAATNALLDDAAVDIDAWIGEEVEQAFAAQESAAFVNGDGVAKPKGFMRYEAVQETAWAWGKVGTVSTGLSANFAATAPADALVDLVYALKAGYRQNASFVMNRRTQSAVRKLKDADGNYLWQPPTIAGAKATLMGFPVVEAEAMPDMAAGSLSVAFGDFARFYLVVDRQGVRVLRDPYSAKPYVLFYTTKRVGGGIQDFDAAKFLRFAA</sequence>
<feature type="domain" description="Phage capsid-like C-terminal" evidence="3">
    <location>
        <begin position="135"/>
        <end position="420"/>
    </location>
</feature>
<dbReference type="Gene3D" id="3.30.2320.10">
    <property type="entry name" value="hypothetical protein PF0899 domain"/>
    <property type="match status" value="1"/>
</dbReference>
<dbReference type="Pfam" id="PF05065">
    <property type="entry name" value="Phage_capsid"/>
    <property type="match status" value="1"/>
</dbReference>
<dbReference type="Proteomes" id="UP000542776">
    <property type="component" value="Unassembled WGS sequence"/>
</dbReference>
<comment type="subcellular location">
    <subcellularLocation>
        <location evidence="1">Virion</location>
    </subcellularLocation>
</comment>
<feature type="compositionally biased region" description="Gly residues" evidence="2">
    <location>
        <begin position="16"/>
        <end position="25"/>
    </location>
</feature>
<keyword evidence="5" id="KW-1185">Reference proteome</keyword>
<gene>
    <name evidence="4" type="ORF">GGR04_000396</name>
</gene>
<dbReference type="AlphaFoldDB" id="A0A7W6H2F0"/>
<dbReference type="EMBL" id="JACIEK010000001">
    <property type="protein sequence ID" value="MBB3996575.1"/>
    <property type="molecule type" value="Genomic_DNA"/>
</dbReference>
<feature type="region of interest" description="Disordered" evidence="2">
    <location>
        <begin position="1"/>
        <end position="25"/>
    </location>
</feature>
<evidence type="ECO:0000256" key="2">
    <source>
        <dbReference type="SAM" id="MobiDB-lite"/>
    </source>
</evidence>
<protein>
    <submittedName>
        <fullName evidence="4">HK97 family phage major capsid protein</fullName>
    </submittedName>
</protein>
<dbReference type="InterPro" id="IPR024455">
    <property type="entry name" value="Phage_capsid"/>
</dbReference>
<name>A0A7W6H2F0_9HYPH</name>
<comment type="caution">
    <text evidence="4">The sequence shown here is derived from an EMBL/GenBank/DDBJ whole genome shotgun (WGS) entry which is preliminary data.</text>
</comment>
<reference evidence="4 5" key="1">
    <citation type="submission" date="2020-08" db="EMBL/GenBank/DDBJ databases">
        <title>Genomic Encyclopedia of Type Strains, Phase IV (KMG-IV): sequencing the most valuable type-strain genomes for metagenomic binning, comparative biology and taxonomic classification.</title>
        <authorList>
            <person name="Goeker M."/>
        </authorList>
    </citation>
    <scope>NUCLEOTIDE SEQUENCE [LARGE SCALE GENOMIC DNA]</scope>
    <source>
        <strain evidence="4 5">DSM 102238</strain>
    </source>
</reference>
<dbReference type="RefSeq" id="WP_183197316.1">
    <property type="nucleotide sequence ID" value="NZ_JACIEK010000001.1"/>
</dbReference>
<dbReference type="InterPro" id="IPR054612">
    <property type="entry name" value="Phage_capsid-like_C"/>
</dbReference>
<evidence type="ECO:0000259" key="3">
    <source>
        <dbReference type="Pfam" id="PF05065"/>
    </source>
</evidence>
<dbReference type="NCBIfam" id="TIGR01554">
    <property type="entry name" value="major_cap_HK97"/>
    <property type="match status" value="1"/>
</dbReference>
<dbReference type="Gene3D" id="3.30.2400.10">
    <property type="entry name" value="Major capsid protein gp5"/>
    <property type="match status" value="1"/>
</dbReference>
<proteinExistence type="predicted"/>
<dbReference type="SUPFAM" id="SSF56563">
    <property type="entry name" value="Major capsid protein gp5"/>
    <property type="match status" value="1"/>
</dbReference>